<organism evidence="1">
    <name type="scientific">uncultured Adhaeribacter sp</name>
    <dbReference type="NCBI Taxonomy" id="448109"/>
    <lineage>
        <taxon>Bacteria</taxon>
        <taxon>Pseudomonadati</taxon>
        <taxon>Bacteroidota</taxon>
        <taxon>Cytophagia</taxon>
        <taxon>Cytophagales</taxon>
        <taxon>Hymenobacteraceae</taxon>
        <taxon>Adhaeribacter</taxon>
        <taxon>environmental samples</taxon>
    </lineage>
</organism>
<gene>
    <name evidence="1" type="ORF">AVDCRST_MAG95-427</name>
</gene>
<reference evidence="1" key="1">
    <citation type="submission" date="2020-02" db="EMBL/GenBank/DDBJ databases">
        <authorList>
            <person name="Meier V. D."/>
        </authorList>
    </citation>
    <scope>NUCLEOTIDE SEQUENCE</scope>
    <source>
        <strain evidence="1">AVDCRST_MAG95</strain>
    </source>
</reference>
<dbReference type="AlphaFoldDB" id="A0A6J4H9B1"/>
<accession>A0A6J4H9B1</accession>
<proteinExistence type="predicted"/>
<sequence length="58" mass="6073">MPLGRQASSGRSGGLLFLFSPALEMAAPPENQQALAVRTAIFPIASAFRAVTGIYLLP</sequence>
<evidence type="ECO:0000313" key="1">
    <source>
        <dbReference type="EMBL" id="CAA9218594.1"/>
    </source>
</evidence>
<dbReference type="EMBL" id="CADCTJ010000137">
    <property type="protein sequence ID" value="CAA9218594.1"/>
    <property type="molecule type" value="Genomic_DNA"/>
</dbReference>
<name>A0A6J4H9B1_9BACT</name>
<protein>
    <submittedName>
        <fullName evidence="1">Uncharacterized protein</fullName>
    </submittedName>
</protein>